<accession>A0A5C7FHF4</accession>
<name>A0A5C7FHF4_9BACT</name>
<proteinExistence type="predicted"/>
<dbReference type="InterPro" id="IPR025345">
    <property type="entry name" value="DUF4249"/>
</dbReference>
<dbReference type="AlphaFoldDB" id="A0A5C7FHF4"/>
<comment type="caution">
    <text evidence="1">The sequence shown here is derived from an EMBL/GenBank/DDBJ whole genome shotgun (WGS) entry which is preliminary data.</text>
</comment>
<keyword evidence="2" id="KW-1185">Reference proteome</keyword>
<evidence type="ECO:0000313" key="1">
    <source>
        <dbReference type="EMBL" id="TXF89207.1"/>
    </source>
</evidence>
<gene>
    <name evidence="1" type="ORF">FUA23_11900</name>
</gene>
<protein>
    <submittedName>
        <fullName evidence="1">DUF4249 domain-containing protein</fullName>
    </submittedName>
</protein>
<dbReference type="EMBL" id="VOXD01000016">
    <property type="protein sequence ID" value="TXF89207.1"/>
    <property type="molecule type" value="Genomic_DNA"/>
</dbReference>
<evidence type="ECO:0000313" key="2">
    <source>
        <dbReference type="Proteomes" id="UP000321907"/>
    </source>
</evidence>
<reference evidence="1 2" key="1">
    <citation type="submission" date="2019-08" db="EMBL/GenBank/DDBJ databases">
        <title>Lewinella sp. strain SSH13 Genome sequencing and assembly.</title>
        <authorList>
            <person name="Kim I."/>
        </authorList>
    </citation>
    <scope>NUCLEOTIDE SEQUENCE [LARGE SCALE GENOMIC DNA]</scope>
    <source>
        <strain evidence="1 2">SSH13</strain>
    </source>
</reference>
<dbReference type="Pfam" id="PF14054">
    <property type="entry name" value="DUF4249"/>
    <property type="match status" value="1"/>
</dbReference>
<dbReference type="Proteomes" id="UP000321907">
    <property type="component" value="Unassembled WGS sequence"/>
</dbReference>
<dbReference type="RefSeq" id="WP_147930969.1">
    <property type="nucleotide sequence ID" value="NZ_VOXD01000016.1"/>
</dbReference>
<dbReference type="OrthoDB" id="1117670at2"/>
<organism evidence="1 2">
    <name type="scientific">Neolewinella aurantiaca</name>
    <dbReference type="NCBI Taxonomy" id="2602767"/>
    <lineage>
        <taxon>Bacteria</taxon>
        <taxon>Pseudomonadati</taxon>
        <taxon>Bacteroidota</taxon>
        <taxon>Saprospiria</taxon>
        <taxon>Saprospirales</taxon>
        <taxon>Lewinellaceae</taxon>
        <taxon>Neolewinella</taxon>
    </lineage>
</organism>
<sequence length="302" mass="33527">MIKSTLRFLLLCFLGFSFYNCEDPVTLDSRFVEPQLVVEAWLNNISEPQAILLSESQDYYDNRLPTPVTDAQVIVCQTEDQQPTPNCFVFEHEGEGRYVWEPSVPGETLGEVDMEFGLGIQRGDKQYASTTTMNRTATIDSISFQFEEESLGLDEGLYAQLYARDPVGTGDAYLIRTTFNDTLLLNPSELNIAYDATFSPGSGTDGIAFIFPIRFAINKQDEDGGFIPLEEGDHIAVEVISLSDEAYLFLRIVSEQINNGGSGLFDLPVTNSPGNIFEIESQEAILGFFNVAATARAERTVE</sequence>